<keyword evidence="2" id="KW-1185">Reference proteome</keyword>
<gene>
    <name evidence="1" type="ORF">V3330_10600</name>
</gene>
<evidence type="ECO:0000313" key="2">
    <source>
        <dbReference type="Proteomes" id="UP001359886"/>
    </source>
</evidence>
<dbReference type="SMART" id="SM00028">
    <property type="entry name" value="TPR"/>
    <property type="match status" value="2"/>
</dbReference>
<sequence>MALALVALAGGPVARPAVAHPDLLAQIAQLDSEIALNPEDVGAYLRRADLHRRHVDYDAAEADVEQARLLTRADRATHGAFEPAIDRTAGRLALDQERFTAAVEYLGRSLASRPADPAAWRFRGLALQALGRHEEAAGDFAQAIDRTAQPPPDLYRLRARALTAVGPDGWTRARDAADRGLERHPGDPALRGLATDLALVLGDVDGAGRYLDELPAPILGLAVWKTRVAARGCLNNGADRDDGASCTASIRIRLSAEHGAVDSPHR</sequence>
<dbReference type="AlphaFoldDB" id="A0AAW9RKN5"/>
<dbReference type="EMBL" id="JAZHOG010000006">
    <property type="protein sequence ID" value="MEJ8568076.1"/>
    <property type="molecule type" value="Genomic_DNA"/>
</dbReference>
<organism evidence="1 2">
    <name type="scientific">Elongatibacter sediminis</name>
    <dbReference type="NCBI Taxonomy" id="3119006"/>
    <lineage>
        <taxon>Bacteria</taxon>
        <taxon>Pseudomonadati</taxon>
        <taxon>Pseudomonadota</taxon>
        <taxon>Gammaproteobacteria</taxon>
        <taxon>Chromatiales</taxon>
        <taxon>Wenzhouxiangellaceae</taxon>
        <taxon>Elongatibacter</taxon>
    </lineage>
</organism>
<accession>A0AAW9RKN5</accession>
<comment type="caution">
    <text evidence="1">The sequence shown here is derived from an EMBL/GenBank/DDBJ whole genome shotgun (WGS) entry which is preliminary data.</text>
</comment>
<dbReference type="InterPro" id="IPR011990">
    <property type="entry name" value="TPR-like_helical_dom_sf"/>
</dbReference>
<name>A0AAW9RKN5_9GAMM</name>
<dbReference type="Proteomes" id="UP001359886">
    <property type="component" value="Unassembled WGS sequence"/>
</dbReference>
<evidence type="ECO:0000313" key="1">
    <source>
        <dbReference type="EMBL" id="MEJ8568076.1"/>
    </source>
</evidence>
<dbReference type="Pfam" id="PF13432">
    <property type="entry name" value="TPR_16"/>
    <property type="match status" value="1"/>
</dbReference>
<dbReference type="Gene3D" id="1.25.40.10">
    <property type="entry name" value="Tetratricopeptide repeat domain"/>
    <property type="match status" value="1"/>
</dbReference>
<protein>
    <submittedName>
        <fullName evidence="1">Tetratricopeptide repeat protein</fullName>
    </submittedName>
</protein>
<dbReference type="SUPFAM" id="SSF48452">
    <property type="entry name" value="TPR-like"/>
    <property type="match status" value="1"/>
</dbReference>
<reference evidence="1 2" key="1">
    <citation type="submission" date="2024-02" db="EMBL/GenBank/DDBJ databases">
        <title>A novel Wenzhouxiangellaceae bacterium, isolated from coastal sediments.</title>
        <authorList>
            <person name="Du Z.-J."/>
            <person name="Ye Y.-Q."/>
            <person name="Zhang X.-Y."/>
        </authorList>
    </citation>
    <scope>NUCLEOTIDE SEQUENCE [LARGE SCALE GENOMIC DNA]</scope>
    <source>
        <strain evidence="1 2">CH-27</strain>
    </source>
</reference>
<proteinExistence type="predicted"/>
<dbReference type="InterPro" id="IPR019734">
    <property type="entry name" value="TPR_rpt"/>
</dbReference>